<feature type="domain" description="Cell wall hydrolase SleB" evidence="1">
    <location>
        <begin position="113"/>
        <end position="222"/>
    </location>
</feature>
<evidence type="ECO:0000313" key="2">
    <source>
        <dbReference type="EMBL" id="KKL74092.1"/>
    </source>
</evidence>
<sequence length="224" mass="24259">MINTRFSWAWVFCLGLIAAPIVADADIIMSQSNDPSVRLNSNLATLLGTSRPEIAPGEDTLALAITPRNDPAPEPASVSAIRYDKAFVAAQPAATGDAEWSCLTEALYFEARGESIRGIFAVAEVILNRADSRKFPSTVCGVVKQGTGKKYQCQFSYNCDGHAEVVREKGAWKRVAKIASLMLNGGPRDLTDGATFYHTKQVSPSWSRSFDRTATIGAHHFYAG</sequence>
<gene>
    <name evidence="2" type="ORF">LCGC14_2068350</name>
</gene>
<proteinExistence type="predicted"/>
<name>A0A0F9HG61_9ZZZZ</name>
<dbReference type="Gene3D" id="1.10.10.2520">
    <property type="entry name" value="Cell wall hydrolase SleB, domain 1"/>
    <property type="match status" value="1"/>
</dbReference>
<dbReference type="GO" id="GO:0016787">
    <property type="term" value="F:hydrolase activity"/>
    <property type="evidence" value="ECO:0007669"/>
    <property type="project" value="InterPro"/>
</dbReference>
<accession>A0A0F9HG61</accession>
<comment type="caution">
    <text evidence="2">The sequence shown here is derived from an EMBL/GenBank/DDBJ whole genome shotgun (WGS) entry which is preliminary data.</text>
</comment>
<dbReference type="Pfam" id="PF07486">
    <property type="entry name" value="Hydrolase_2"/>
    <property type="match status" value="1"/>
</dbReference>
<dbReference type="EMBL" id="LAZR01024759">
    <property type="protein sequence ID" value="KKL74092.1"/>
    <property type="molecule type" value="Genomic_DNA"/>
</dbReference>
<dbReference type="AlphaFoldDB" id="A0A0F9HG61"/>
<evidence type="ECO:0000259" key="1">
    <source>
        <dbReference type="Pfam" id="PF07486"/>
    </source>
</evidence>
<dbReference type="InterPro" id="IPR011105">
    <property type="entry name" value="Cell_wall_hydrolase_SleB"/>
</dbReference>
<dbReference type="InterPro" id="IPR042047">
    <property type="entry name" value="SleB_dom1"/>
</dbReference>
<organism evidence="2">
    <name type="scientific">marine sediment metagenome</name>
    <dbReference type="NCBI Taxonomy" id="412755"/>
    <lineage>
        <taxon>unclassified sequences</taxon>
        <taxon>metagenomes</taxon>
        <taxon>ecological metagenomes</taxon>
    </lineage>
</organism>
<reference evidence="2" key="1">
    <citation type="journal article" date="2015" name="Nature">
        <title>Complex archaea that bridge the gap between prokaryotes and eukaryotes.</title>
        <authorList>
            <person name="Spang A."/>
            <person name="Saw J.H."/>
            <person name="Jorgensen S.L."/>
            <person name="Zaremba-Niedzwiedzka K."/>
            <person name="Martijn J."/>
            <person name="Lind A.E."/>
            <person name="van Eijk R."/>
            <person name="Schleper C."/>
            <person name="Guy L."/>
            <person name="Ettema T.J."/>
        </authorList>
    </citation>
    <scope>NUCLEOTIDE SEQUENCE</scope>
</reference>
<protein>
    <recommendedName>
        <fullName evidence="1">Cell wall hydrolase SleB domain-containing protein</fullName>
    </recommendedName>
</protein>